<dbReference type="AlphaFoldDB" id="A0A7C5Z484"/>
<gene>
    <name evidence="2" type="ORF">ENL47_01940</name>
    <name evidence="1" type="ORF">ENV02_03185</name>
</gene>
<comment type="caution">
    <text evidence="2">The sequence shown here is derived from an EMBL/GenBank/DDBJ whole genome shotgun (WGS) entry which is preliminary data.</text>
</comment>
<evidence type="ECO:0000313" key="2">
    <source>
        <dbReference type="EMBL" id="HHR95596.1"/>
    </source>
</evidence>
<dbReference type="EMBL" id="DTET01000159">
    <property type="protein sequence ID" value="HGV66803.1"/>
    <property type="molecule type" value="Genomic_DNA"/>
</dbReference>
<name>A0A7C5Z484_9CREN</name>
<reference evidence="2" key="1">
    <citation type="journal article" date="2020" name="mSystems">
        <title>Genome- and Community-Level Interaction Insights into Carbon Utilization and Element Cycling Functions of Hydrothermarchaeota in Hydrothermal Sediment.</title>
        <authorList>
            <person name="Zhou Z."/>
            <person name="Liu Y."/>
            <person name="Xu W."/>
            <person name="Pan J."/>
            <person name="Luo Z.H."/>
            <person name="Li M."/>
        </authorList>
    </citation>
    <scope>NUCLEOTIDE SEQUENCE [LARGE SCALE GENOMIC DNA]</scope>
    <source>
        <strain evidence="2">SpSt-1</strain>
        <strain evidence="1">SpSt-721</strain>
    </source>
</reference>
<dbReference type="Pfam" id="PF09921">
    <property type="entry name" value="DUF2153"/>
    <property type="match status" value="1"/>
</dbReference>
<dbReference type="EMBL" id="DRUB01000034">
    <property type="protein sequence ID" value="HHR95596.1"/>
    <property type="molecule type" value="Genomic_DNA"/>
</dbReference>
<accession>A0A7C5Z484</accession>
<protein>
    <submittedName>
        <fullName evidence="2">DUF2153 domain-containing protein</fullName>
    </submittedName>
</protein>
<evidence type="ECO:0000313" key="1">
    <source>
        <dbReference type="EMBL" id="HGV66803.1"/>
    </source>
</evidence>
<organism evidence="2">
    <name type="scientific">Ignisphaera aggregans</name>
    <dbReference type="NCBI Taxonomy" id="334771"/>
    <lineage>
        <taxon>Archaea</taxon>
        <taxon>Thermoproteota</taxon>
        <taxon>Thermoprotei</taxon>
        <taxon>Desulfurococcales</taxon>
        <taxon>Desulfurococcaceae</taxon>
        <taxon>Ignisphaera</taxon>
    </lineage>
</organism>
<sequence length="139" mass="16644">MSSLYDSLTQWIEMQKKIKEWFDSIYENVNKGDRLELILYTRMAFQHIMRTLKAFDNWLQDPFIISNMPKEQLEDVWKTVFALLKQLLELDVRHTEGFRDHILSLEKEGKLNPILVEVFSEGARRRRGEREREGITLSI</sequence>
<dbReference type="InterPro" id="IPR014450">
    <property type="entry name" value="UCP008210"/>
</dbReference>
<proteinExistence type="predicted"/>